<protein>
    <submittedName>
        <fullName evidence="1">Uncharacterized protein</fullName>
    </submittedName>
</protein>
<evidence type="ECO:0000313" key="2">
    <source>
        <dbReference type="Proteomes" id="UP000054549"/>
    </source>
</evidence>
<dbReference type="HOGENOM" id="CLU_1578099_0_0_1"/>
<accession>A0A0C2WBW1</accession>
<sequence length="169" mass="19395">MFAKRILDRDQLREGVYSSQSFMCRNQRAPHQSPLLHDMCRNQKGTYPTSRRYCTTLVSICICHDTRGVRQSRRHNRSGHLSNSPAHGPADLILKDKQSVFSCRQGMQRYYHSFEILCKVCAEMTESIIPARGQVYRIDDAVEKCSSTWGVDVMNHVHEADPHHSKACS</sequence>
<dbReference type="Proteomes" id="UP000054549">
    <property type="component" value="Unassembled WGS sequence"/>
</dbReference>
<proteinExistence type="predicted"/>
<dbReference type="AlphaFoldDB" id="A0A0C2WBW1"/>
<evidence type="ECO:0000313" key="1">
    <source>
        <dbReference type="EMBL" id="KIL58807.1"/>
    </source>
</evidence>
<keyword evidence="2" id="KW-1185">Reference proteome</keyword>
<dbReference type="InParanoid" id="A0A0C2WBW1"/>
<dbReference type="EMBL" id="KN818329">
    <property type="protein sequence ID" value="KIL58807.1"/>
    <property type="molecule type" value="Genomic_DNA"/>
</dbReference>
<gene>
    <name evidence="1" type="ORF">M378DRAFT_292965</name>
</gene>
<organism evidence="1 2">
    <name type="scientific">Amanita muscaria (strain Koide BX008)</name>
    <dbReference type="NCBI Taxonomy" id="946122"/>
    <lineage>
        <taxon>Eukaryota</taxon>
        <taxon>Fungi</taxon>
        <taxon>Dikarya</taxon>
        <taxon>Basidiomycota</taxon>
        <taxon>Agaricomycotina</taxon>
        <taxon>Agaricomycetes</taxon>
        <taxon>Agaricomycetidae</taxon>
        <taxon>Agaricales</taxon>
        <taxon>Pluteineae</taxon>
        <taxon>Amanitaceae</taxon>
        <taxon>Amanita</taxon>
    </lineage>
</organism>
<name>A0A0C2WBW1_AMAMK</name>
<reference evidence="1 2" key="1">
    <citation type="submission" date="2014-04" db="EMBL/GenBank/DDBJ databases">
        <title>Evolutionary Origins and Diversification of the Mycorrhizal Mutualists.</title>
        <authorList>
            <consortium name="DOE Joint Genome Institute"/>
            <consortium name="Mycorrhizal Genomics Consortium"/>
            <person name="Kohler A."/>
            <person name="Kuo A."/>
            <person name="Nagy L.G."/>
            <person name="Floudas D."/>
            <person name="Copeland A."/>
            <person name="Barry K.W."/>
            <person name="Cichocki N."/>
            <person name="Veneault-Fourrey C."/>
            <person name="LaButti K."/>
            <person name="Lindquist E.A."/>
            <person name="Lipzen A."/>
            <person name="Lundell T."/>
            <person name="Morin E."/>
            <person name="Murat C."/>
            <person name="Riley R."/>
            <person name="Ohm R."/>
            <person name="Sun H."/>
            <person name="Tunlid A."/>
            <person name="Henrissat B."/>
            <person name="Grigoriev I.V."/>
            <person name="Hibbett D.S."/>
            <person name="Martin F."/>
        </authorList>
    </citation>
    <scope>NUCLEOTIDE SEQUENCE [LARGE SCALE GENOMIC DNA]</scope>
    <source>
        <strain evidence="1 2">Koide BX008</strain>
    </source>
</reference>